<dbReference type="Pfam" id="PF00240">
    <property type="entry name" value="ubiquitin"/>
    <property type="match status" value="1"/>
</dbReference>
<evidence type="ECO:0000256" key="1">
    <source>
        <dbReference type="ARBA" id="ARBA00022614"/>
    </source>
</evidence>
<reference evidence="5" key="1">
    <citation type="submission" date="2022-11" db="EMBL/GenBank/DDBJ databases">
        <authorList>
            <person name="Hyden B.L."/>
            <person name="Feng K."/>
            <person name="Yates T."/>
            <person name="Jawdy S."/>
            <person name="Smart L.B."/>
            <person name="Muchero W."/>
        </authorList>
    </citation>
    <scope>NUCLEOTIDE SEQUENCE</scope>
    <source>
        <tissue evidence="5">Shoot tip</tissue>
    </source>
</reference>
<feature type="domain" description="Ubiquitin-like" evidence="4">
    <location>
        <begin position="69"/>
        <end position="140"/>
    </location>
</feature>
<dbReference type="PANTHER" id="PTHR48051">
    <property type="match status" value="1"/>
</dbReference>
<dbReference type="Pfam" id="PF00560">
    <property type="entry name" value="LRR_1"/>
    <property type="match status" value="1"/>
</dbReference>
<dbReference type="SMART" id="SM00213">
    <property type="entry name" value="UBQ"/>
    <property type="match status" value="1"/>
</dbReference>
<dbReference type="InterPro" id="IPR003591">
    <property type="entry name" value="Leu-rich_rpt_typical-subtyp"/>
</dbReference>
<dbReference type="EMBL" id="JAPFFK010000007">
    <property type="protein sequence ID" value="KAJ6754963.1"/>
    <property type="molecule type" value="Genomic_DNA"/>
</dbReference>
<dbReference type="AlphaFoldDB" id="A0A9Q1A1Q1"/>
<dbReference type="SUPFAM" id="SSF54236">
    <property type="entry name" value="Ubiquitin-like"/>
    <property type="match status" value="1"/>
</dbReference>
<keyword evidence="2" id="KW-0677">Repeat</keyword>
<sequence length="430" mass="47576">MSMSFFTNKSIILKKIALKYNKAKRLSLQSVSPSPNPNSPKQRKTPAKIISRTERKQKKMEVEGQDTAINITVKFSGRSIPVSVSLDSKIKDLKSLLQPLTNVLPRGQKLIFKGKLLVDGMTLRESEVTNGAKVMLMASQGLHQGEGPILKDAKTRPISRANTSINKTVNEKFEVLIDKNRVERWKVTGVIGLADSNLKAIPEEVWTCGPSTRALDISNNFILDVPAQIGCLSSMQKCLLNGNGMLDDCINWKGLTSLKHLKVLSVSHNNLSTLPSELGALCSLRQLDVSNNKLSSLPVEIGLLTQLEVLKVNNNRISNIPMCIGDCISLAEVDLSSNLLTELPVTFGDLLNLKALHLSNNGLKSLPSTIFKMCLQLSTLDLHNTEITMDVLRQLEGWQDFDDRRRSKHQKQLDFRVVGSAEFDEGADKL</sequence>
<proteinExistence type="predicted"/>
<reference evidence="5" key="2">
    <citation type="journal article" date="2023" name="Int. J. Mol. Sci.">
        <title>De Novo Assembly and Annotation of 11 Diverse Shrub Willow (Salix) Genomes Reveals Novel Gene Organization in Sex-Linked Regions.</title>
        <authorList>
            <person name="Hyden B."/>
            <person name="Feng K."/>
            <person name="Yates T.B."/>
            <person name="Jawdy S."/>
            <person name="Cereghino C."/>
            <person name="Smart L.B."/>
            <person name="Muchero W."/>
        </authorList>
    </citation>
    <scope>NUCLEOTIDE SEQUENCE</scope>
    <source>
        <tissue evidence="5">Shoot tip</tissue>
    </source>
</reference>
<keyword evidence="1" id="KW-0433">Leucine-rich repeat</keyword>
<evidence type="ECO:0000259" key="4">
    <source>
        <dbReference type="PROSITE" id="PS50053"/>
    </source>
</evidence>
<dbReference type="InterPro" id="IPR055414">
    <property type="entry name" value="LRR_R13L4/SHOC2-like"/>
</dbReference>
<evidence type="ECO:0000256" key="3">
    <source>
        <dbReference type="SAM" id="MobiDB-lite"/>
    </source>
</evidence>
<dbReference type="PRINTS" id="PR00019">
    <property type="entry name" value="LEURICHRPT"/>
</dbReference>
<evidence type="ECO:0000313" key="6">
    <source>
        <dbReference type="Proteomes" id="UP001151532"/>
    </source>
</evidence>
<dbReference type="OrthoDB" id="2187496at2759"/>
<dbReference type="InterPro" id="IPR050216">
    <property type="entry name" value="LRR_domain-containing"/>
</dbReference>
<dbReference type="InterPro" id="IPR032675">
    <property type="entry name" value="LRR_dom_sf"/>
</dbReference>
<dbReference type="Gene3D" id="3.10.20.90">
    <property type="entry name" value="Phosphatidylinositol 3-kinase Catalytic Subunit, Chain A, domain 1"/>
    <property type="match status" value="1"/>
</dbReference>
<dbReference type="SUPFAM" id="SSF52058">
    <property type="entry name" value="L domain-like"/>
    <property type="match status" value="1"/>
</dbReference>
<dbReference type="GO" id="GO:0005737">
    <property type="term" value="C:cytoplasm"/>
    <property type="evidence" value="ECO:0007669"/>
    <property type="project" value="TreeGrafter"/>
</dbReference>
<dbReference type="PANTHER" id="PTHR48051:SF1">
    <property type="entry name" value="RAS SUPPRESSOR PROTEIN 1"/>
    <property type="match status" value="1"/>
</dbReference>
<dbReference type="SMART" id="SM00369">
    <property type="entry name" value="LRR_TYP"/>
    <property type="match status" value="5"/>
</dbReference>
<feature type="region of interest" description="Disordered" evidence="3">
    <location>
        <begin position="28"/>
        <end position="56"/>
    </location>
</feature>
<dbReference type="Gene3D" id="3.80.10.10">
    <property type="entry name" value="Ribonuclease Inhibitor"/>
    <property type="match status" value="1"/>
</dbReference>
<dbReference type="InterPro" id="IPR029071">
    <property type="entry name" value="Ubiquitin-like_domsf"/>
</dbReference>
<keyword evidence="6" id="KW-1185">Reference proteome</keyword>
<dbReference type="SMART" id="SM00364">
    <property type="entry name" value="LRR_BAC"/>
    <property type="match status" value="5"/>
</dbReference>
<dbReference type="PROSITE" id="PS51450">
    <property type="entry name" value="LRR"/>
    <property type="match status" value="3"/>
</dbReference>
<organism evidence="5 6">
    <name type="scientific">Salix purpurea</name>
    <name type="common">Purple osier willow</name>
    <dbReference type="NCBI Taxonomy" id="77065"/>
    <lineage>
        <taxon>Eukaryota</taxon>
        <taxon>Viridiplantae</taxon>
        <taxon>Streptophyta</taxon>
        <taxon>Embryophyta</taxon>
        <taxon>Tracheophyta</taxon>
        <taxon>Spermatophyta</taxon>
        <taxon>Magnoliopsida</taxon>
        <taxon>eudicotyledons</taxon>
        <taxon>Gunneridae</taxon>
        <taxon>Pentapetalae</taxon>
        <taxon>rosids</taxon>
        <taxon>fabids</taxon>
        <taxon>Malpighiales</taxon>
        <taxon>Salicaceae</taxon>
        <taxon>Saliceae</taxon>
        <taxon>Salix</taxon>
    </lineage>
</organism>
<comment type="caution">
    <text evidence="5">The sequence shown here is derived from an EMBL/GenBank/DDBJ whole genome shotgun (WGS) entry which is preliminary data.</text>
</comment>
<dbReference type="Proteomes" id="UP001151532">
    <property type="component" value="Chromosome 16"/>
</dbReference>
<accession>A0A9Q1A1Q1</accession>
<dbReference type="PROSITE" id="PS50053">
    <property type="entry name" value="UBIQUITIN_2"/>
    <property type="match status" value="1"/>
</dbReference>
<dbReference type="Pfam" id="PF23598">
    <property type="entry name" value="LRR_14"/>
    <property type="match status" value="1"/>
</dbReference>
<evidence type="ECO:0000313" key="5">
    <source>
        <dbReference type="EMBL" id="KAJ6754963.1"/>
    </source>
</evidence>
<dbReference type="InterPro" id="IPR001611">
    <property type="entry name" value="Leu-rich_rpt"/>
</dbReference>
<dbReference type="InterPro" id="IPR000626">
    <property type="entry name" value="Ubiquitin-like_dom"/>
</dbReference>
<protein>
    <submittedName>
        <fullName evidence="5">PLANT INTRACELLULAR RAS-GROUP-RELATED LRR PROTEIN 8</fullName>
    </submittedName>
</protein>
<name>A0A9Q1A1Q1_SALPP</name>
<gene>
    <name evidence="5" type="ORF">OIU79_027556</name>
</gene>
<evidence type="ECO:0000256" key="2">
    <source>
        <dbReference type="ARBA" id="ARBA00022737"/>
    </source>
</evidence>